<protein>
    <submittedName>
        <fullName evidence="2">Uncharacterized protein</fullName>
    </submittedName>
</protein>
<name>A0A8B6ET51_MYTGA</name>
<dbReference type="Proteomes" id="UP000596742">
    <property type="component" value="Unassembled WGS sequence"/>
</dbReference>
<gene>
    <name evidence="2" type="ORF">MGAL_10B060095</name>
</gene>
<evidence type="ECO:0000313" key="3">
    <source>
        <dbReference type="Proteomes" id="UP000596742"/>
    </source>
</evidence>
<organism evidence="2 3">
    <name type="scientific">Mytilus galloprovincialis</name>
    <name type="common">Mediterranean mussel</name>
    <dbReference type="NCBI Taxonomy" id="29158"/>
    <lineage>
        <taxon>Eukaryota</taxon>
        <taxon>Metazoa</taxon>
        <taxon>Spiralia</taxon>
        <taxon>Lophotrochozoa</taxon>
        <taxon>Mollusca</taxon>
        <taxon>Bivalvia</taxon>
        <taxon>Autobranchia</taxon>
        <taxon>Pteriomorphia</taxon>
        <taxon>Mytilida</taxon>
        <taxon>Mytiloidea</taxon>
        <taxon>Mytilidae</taxon>
        <taxon>Mytilinae</taxon>
        <taxon>Mytilus</taxon>
    </lineage>
</organism>
<keyword evidence="1" id="KW-0732">Signal</keyword>
<dbReference type="OrthoDB" id="6131027at2759"/>
<accession>A0A8B6ET51</accession>
<reference evidence="2" key="1">
    <citation type="submission" date="2018-11" db="EMBL/GenBank/DDBJ databases">
        <authorList>
            <person name="Alioto T."/>
            <person name="Alioto T."/>
        </authorList>
    </citation>
    <scope>NUCLEOTIDE SEQUENCE</scope>
</reference>
<dbReference type="EMBL" id="UYJE01005563">
    <property type="protein sequence ID" value="VDI38233.1"/>
    <property type="molecule type" value="Genomic_DNA"/>
</dbReference>
<feature type="chain" id="PRO_5032725607" evidence="1">
    <location>
        <begin position="24"/>
        <end position="193"/>
    </location>
</feature>
<dbReference type="AlphaFoldDB" id="A0A8B6ET51"/>
<feature type="signal peptide" evidence="1">
    <location>
        <begin position="1"/>
        <end position="23"/>
    </location>
</feature>
<keyword evidence="3" id="KW-1185">Reference proteome</keyword>
<sequence>MRTVKDLSQKGLYICCLLVTTGALCPLKGNQMPWKSPCRNNGNEDELDKPDEQVDNGWIIQLIIVLQETNDYFIELKRLYISVEILHDYQKLATVLVFVEQIVWENDTVGDRDDRDILCNIYRKIRDALCEIRNHSQKTLIDKVTPTRNAMHLEYRIVDNRTTRFQRNYIIFKDASRYLRAISSKYIRLYFQS</sequence>
<evidence type="ECO:0000256" key="1">
    <source>
        <dbReference type="SAM" id="SignalP"/>
    </source>
</evidence>
<evidence type="ECO:0000313" key="2">
    <source>
        <dbReference type="EMBL" id="VDI38233.1"/>
    </source>
</evidence>
<comment type="caution">
    <text evidence="2">The sequence shown here is derived from an EMBL/GenBank/DDBJ whole genome shotgun (WGS) entry which is preliminary data.</text>
</comment>
<proteinExistence type="predicted"/>